<organism evidence="9 10">
    <name type="scientific">Corchorus olitorius</name>
    <dbReference type="NCBI Taxonomy" id="93759"/>
    <lineage>
        <taxon>Eukaryota</taxon>
        <taxon>Viridiplantae</taxon>
        <taxon>Streptophyta</taxon>
        <taxon>Embryophyta</taxon>
        <taxon>Tracheophyta</taxon>
        <taxon>Spermatophyta</taxon>
        <taxon>Magnoliopsida</taxon>
        <taxon>eudicotyledons</taxon>
        <taxon>Gunneridae</taxon>
        <taxon>Pentapetalae</taxon>
        <taxon>rosids</taxon>
        <taxon>malvids</taxon>
        <taxon>Malvales</taxon>
        <taxon>Malvaceae</taxon>
        <taxon>Grewioideae</taxon>
        <taxon>Apeibeae</taxon>
        <taxon>Corchorus</taxon>
    </lineage>
</organism>
<evidence type="ECO:0000313" key="10">
    <source>
        <dbReference type="Proteomes" id="UP000187203"/>
    </source>
</evidence>
<dbReference type="PIRSF" id="PIRSF031032">
    <property type="entry name" value="TMP_97_prd"/>
    <property type="match status" value="1"/>
</dbReference>
<evidence type="ECO:0000256" key="1">
    <source>
        <dbReference type="ARBA" id="ARBA00004477"/>
    </source>
</evidence>
<comment type="similarity">
    <text evidence="2">Belongs to the TMEM97/sigma-2 receptor family.</text>
</comment>
<dbReference type="PANTHER" id="PTHR31204:SF1">
    <property type="entry name" value="SIGMA INTRACELLULAR RECEPTOR 2"/>
    <property type="match status" value="1"/>
</dbReference>
<sequence length="168" mass="18740">MGAVCKVVDAILLLQFVLISVVLPLFDMQIVLPGTIYPQVIVSWKNWYIGKFQDYLVVEKPHFFVALIWHEIVLLWPLTLLNVYGILTSKPWFKTTCLIFGASYVTTMTVAFGEMFGSKKASDKMLMCYAAYTDAGILALLRGLFPISCKLDAPTAAKGPALARKKRA</sequence>
<dbReference type="InterPro" id="IPR033118">
    <property type="entry name" value="EXPERA"/>
</dbReference>
<comment type="caution">
    <text evidence="9">The sequence shown here is derived from an EMBL/GenBank/DDBJ whole genome shotgun (WGS) entry which is preliminary data.</text>
</comment>
<dbReference type="InterPro" id="IPR051987">
    <property type="entry name" value="Sigma-2_receptor-like"/>
</dbReference>
<evidence type="ECO:0000256" key="6">
    <source>
        <dbReference type="ARBA" id="ARBA00023136"/>
    </source>
</evidence>
<dbReference type="OrthoDB" id="433124at2759"/>
<keyword evidence="6 7" id="KW-0472">Membrane</keyword>
<feature type="transmembrane region" description="Helical" evidence="7">
    <location>
        <begin position="12"/>
        <end position="42"/>
    </location>
</feature>
<keyword evidence="5 7" id="KW-1133">Transmembrane helix</keyword>
<evidence type="ECO:0000259" key="8">
    <source>
        <dbReference type="PROSITE" id="PS51751"/>
    </source>
</evidence>
<evidence type="ECO:0000256" key="7">
    <source>
        <dbReference type="PIRNR" id="PIRNR031032"/>
    </source>
</evidence>
<proteinExistence type="inferred from homology"/>
<feature type="domain" description="EXPERA" evidence="8">
    <location>
        <begin position="8"/>
        <end position="140"/>
    </location>
</feature>
<feature type="transmembrane region" description="Helical" evidence="7">
    <location>
        <begin position="125"/>
        <end position="145"/>
    </location>
</feature>
<dbReference type="GO" id="GO:0005789">
    <property type="term" value="C:endoplasmic reticulum membrane"/>
    <property type="evidence" value="ECO:0007669"/>
    <property type="project" value="UniProtKB-SubCell"/>
</dbReference>
<dbReference type="STRING" id="93759.A0A1R3HPW1"/>
<dbReference type="InterPro" id="IPR016964">
    <property type="entry name" value="Sigma2_recept"/>
</dbReference>
<protein>
    <submittedName>
        <fullName evidence="9">Transmembrane protein 6/97</fullName>
    </submittedName>
</protein>
<reference evidence="10" key="1">
    <citation type="submission" date="2013-09" db="EMBL/GenBank/DDBJ databases">
        <title>Corchorus olitorius genome sequencing.</title>
        <authorList>
            <person name="Alam M."/>
            <person name="Haque M.S."/>
            <person name="Islam M.S."/>
            <person name="Emdad E.M."/>
            <person name="Islam M.M."/>
            <person name="Ahmed B."/>
            <person name="Halim A."/>
            <person name="Hossen Q.M.M."/>
            <person name="Hossain M.Z."/>
            <person name="Ahmed R."/>
            <person name="Khan M.M."/>
            <person name="Islam R."/>
            <person name="Rashid M.M."/>
            <person name="Khan S.A."/>
            <person name="Rahman M.S."/>
            <person name="Alam M."/>
            <person name="Yahiya A.S."/>
            <person name="Khan M.S."/>
            <person name="Azam M.S."/>
            <person name="Haque T."/>
            <person name="Lashkar M.Z.H."/>
            <person name="Akhand A.I."/>
            <person name="Morshed G."/>
            <person name="Roy S."/>
            <person name="Uddin K.S."/>
            <person name="Rabeya T."/>
            <person name="Hossain A.S."/>
            <person name="Chowdhury A."/>
            <person name="Snigdha A.R."/>
            <person name="Mortoza M.S."/>
            <person name="Matin S.A."/>
            <person name="Hoque S.M.E."/>
            <person name="Islam M.K."/>
            <person name="Roy D.K."/>
            <person name="Haider R."/>
            <person name="Moosa M.M."/>
            <person name="Elias S.M."/>
            <person name="Hasan A.M."/>
            <person name="Jahan S."/>
            <person name="Shafiuddin M."/>
            <person name="Mahmood N."/>
            <person name="Shommy N.S."/>
        </authorList>
    </citation>
    <scope>NUCLEOTIDE SEQUENCE [LARGE SCALE GENOMIC DNA]</scope>
    <source>
        <strain evidence="10">cv. O-4</strain>
    </source>
</reference>
<dbReference type="Pfam" id="PF05241">
    <property type="entry name" value="EBP"/>
    <property type="match status" value="1"/>
</dbReference>
<evidence type="ECO:0000256" key="3">
    <source>
        <dbReference type="ARBA" id="ARBA00022692"/>
    </source>
</evidence>
<feature type="transmembrane region" description="Helical" evidence="7">
    <location>
        <begin position="63"/>
        <end position="86"/>
    </location>
</feature>
<accession>A0A1R3HPW1</accession>
<evidence type="ECO:0000256" key="2">
    <source>
        <dbReference type="ARBA" id="ARBA00009096"/>
    </source>
</evidence>
<feature type="transmembrane region" description="Helical" evidence="7">
    <location>
        <begin position="92"/>
        <end position="113"/>
    </location>
</feature>
<keyword evidence="10" id="KW-1185">Reference proteome</keyword>
<dbReference type="PROSITE" id="PS51751">
    <property type="entry name" value="EXPERA"/>
    <property type="match status" value="1"/>
</dbReference>
<name>A0A1R3HPW1_9ROSI</name>
<comment type="subcellular location">
    <subcellularLocation>
        <location evidence="1">Endoplasmic reticulum membrane</location>
        <topology evidence="1">Multi-pass membrane protein</topology>
    </subcellularLocation>
</comment>
<dbReference type="EMBL" id="AWUE01019666">
    <property type="protein sequence ID" value="OMO72324.1"/>
    <property type="molecule type" value="Genomic_DNA"/>
</dbReference>
<dbReference type="PANTHER" id="PTHR31204">
    <property type="entry name" value="SIGMA INTRACELLULAR RECEPTOR 2"/>
    <property type="match status" value="1"/>
</dbReference>
<evidence type="ECO:0000313" key="9">
    <source>
        <dbReference type="EMBL" id="OMO72324.1"/>
    </source>
</evidence>
<keyword evidence="4" id="KW-0256">Endoplasmic reticulum</keyword>
<evidence type="ECO:0000256" key="5">
    <source>
        <dbReference type="ARBA" id="ARBA00022989"/>
    </source>
</evidence>
<dbReference type="Proteomes" id="UP000187203">
    <property type="component" value="Unassembled WGS sequence"/>
</dbReference>
<keyword evidence="3 7" id="KW-0812">Transmembrane</keyword>
<dbReference type="AlphaFoldDB" id="A0A1R3HPW1"/>
<gene>
    <name evidence="9" type="ORF">COLO4_27695</name>
</gene>
<evidence type="ECO:0000256" key="4">
    <source>
        <dbReference type="ARBA" id="ARBA00022824"/>
    </source>
</evidence>